<feature type="chain" id="PRO_5001937365" description="DUF4412 domain-containing protein" evidence="1">
    <location>
        <begin position="20"/>
        <end position="280"/>
    </location>
</feature>
<dbReference type="InterPro" id="IPR025524">
    <property type="entry name" value="DUF4412"/>
</dbReference>
<dbReference type="Proteomes" id="UP000030185">
    <property type="component" value="Unassembled WGS sequence"/>
</dbReference>
<evidence type="ECO:0000259" key="2">
    <source>
        <dbReference type="Pfam" id="PF14371"/>
    </source>
</evidence>
<dbReference type="EMBL" id="BBLT01000007">
    <property type="protein sequence ID" value="GAL86307.1"/>
    <property type="molecule type" value="Genomic_DNA"/>
</dbReference>
<dbReference type="AlphaFoldDB" id="A0A098LIV3"/>
<organism evidence="3 4">
    <name type="scientific">Sporocytophaga myxococcoides</name>
    <dbReference type="NCBI Taxonomy" id="153721"/>
    <lineage>
        <taxon>Bacteria</taxon>
        <taxon>Pseudomonadati</taxon>
        <taxon>Bacteroidota</taxon>
        <taxon>Cytophagia</taxon>
        <taxon>Cytophagales</taxon>
        <taxon>Cytophagaceae</taxon>
        <taxon>Sporocytophaga</taxon>
    </lineage>
</organism>
<dbReference type="Pfam" id="PF14371">
    <property type="entry name" value="DUF4412"/>
    <property type="match status" value="1"/>
</dbReference>
<protein>
    <recommendedName>
        <fullName evidence="2">DUF4412 domain-containing protein</fullName>
    </recommendedName>
</protein>
<dbReference type="eggNOG" id="ENOG5030XN3">
    <property type="taxonomic scope" value="Bacteria"/>
</dbReference>
<sequence length="280" mass="31155">MRKELLLILFVFLAGTSFSQNFEGTIKWSMKIDLKNAQHQEAVKGNSSASQMDAEIKKLEDQMNDPEFKKQMEANPQLKSLMEENLSRLQSMQGSSGGGAGGFMPTGVLIKIKDGNNLIKLEGGMSEMLGEILYLKDKDQSYSIRRKNKTYSVLPKASESKEKEPIVKVTKTGEIVKIIGYTCTKYIIQVTDQGKTINQAVWTTKEIKDFDPKGLSKMTSAGSKEAKFYLDGVEGVPLKMESDNGEMKMVMEVTELKKTPLDGSIFSIPSDYKLVKGMGF</sequence>
<comment type="caution">
    <text evidence="3">The sequence shown here is derived from an EMBL/GenBank/DDBJ whole genome shotgun (WGS) entry which is preliminary data.</text>
</comment>
<feature type="signal peptide" evidence="1">
    <location>
        <begin position="1"/>
        <end position="19"/>
    </location>
</feature>
<evidence type="ECO:0000313" key="4">
    <source>
        <dbReference type="Proteomes" id="UP000030185"/>
    </source>
</evidence>
<dbReference type="OrthoDB" id="676537at2"/>
<name>A0A098LIV3_9BACT</name>
<proteinExistence type="predicted"/>
<evidence type="ECO:0000313" key="3">
    <source>
        <dbReference type="EMBL" id="GAL86307.1"/>
    </source>
</evidence>
<feature type="domain" description="DUF4412" evidence="2">
    <location>
        <begin position="126"/>
        <end position="272"/>
    </location>
</feature>
<keyword evidence="1" id="KW-0732">Signal</keyword>
<accession>A0A098LIV3</accession>
<dbReference type="RefSeq" id="WP_045465977.1">
    <property type="nucleotide sequence ID" value="NZ_BBLT01000007.1"/>
</dbReference>
<keyword evidence="4" id="KW-1185">Reference proteome</keyword>
<gene>
    <name evidence="3" type="ORF">MYP_3536</name>
</gene>
<evidence type="ECO:0000256" key="1">
    <source>
        <dbReference type="SAM" id="SignalP"/>
    </source>
</evidence>
<reference evidence="3 4" key="1">
    <citation type="submission" date="2014-09" db="EMBL/GenBank/DDBJ databases">
        <title>Sporocytophaga myxococcoides PG-01 genome sequencing.</title>
        <authorList>
            <person name="Liu L."/>
            <person name="Gao P.J."/>
            <person name="Chen G.J."/>
            <person name="Wang L.S."/>
        </authorList>
    </citation>
    <scope>NUCLEOTIDE SEQUENCE [LARGE SCALE GENOMIC DNA]</scope>
    <source>
        <strain evidence="3 4">PG-01</strain>
    </source>
</reference>